<gene>
    <name evidence="2" type="ORF">BDV34DRAFT_205141</name>
</gene>
<evidence type="ECO:0000313" key="2">
    <source>
        <dbReference type="EMBL" id="KAB8200264.1"/>
    </source>
</evidence>
<feature type="compositionally biased region" description="Basic residues" evidence="1">
    <location>
        <begin position="19"/>
        <end position="37"/>
    </location>
</feature>
<organism evidence="2 3">
    <name type="scientific">Aspergillus parasiticus</name>
    <dbReference type="NCBI Taxonomy" id="5067"/>
    <lineage>
        <taxon>Eukaryota</taxon>
        <taxon>Fungi</taxon>
        <taxon>Dikarya</taxon>
        <taxon>Ascomycota</taxon>
        <taxon>Pezizomycotina</taxon>
        <taxon>Eurotiomycetes</taxon>
        <taxon>Eurotiomycetidae</taxon>
        <taxon>Eurotiales</taxon>
        <taxon>Aspergillaceae</taxon>
        <taxon>Aspergillus</taxon>
        <taxon>Aspergillus subgen. Circumdati</taxon>
    </lineage>
</organism>
<feature type="compositionally biased region" description="Polar residues" evidence="1">
    <location>
        <begin position="39"/>
        <end position="55"/>
    </location>
</feature>
<evidence type="ECO:0000256" key="1">
    <source>
        <dbReference type="SAM" id="MobiDB-lite"/>
    </source>
</evidence>
<dbReference type="AlphaFoldDB" id="A0A5N6D4V6"/>
<dbReference type="EMBL" id="ML735048">
    <property type="protein sequence ID" value="KAB8200264.1"/>
    <property type="molecule type" value="Genomic_DNA"/>
</dbReference>
<name>A0A5N6D4V6_ASPPA</name>
<dbReference type="Proteomes" id="UP000326532">
    <property type="component" value="Unassembled WGS sequence"/>
</dbReference>
<protein>
    <submittedName>
        <fullName evidence="2">Uncharacterized protein</fullName>
    </submittedName>
</protein>
<dbReference type="VEuPathDB" id="FungiDB:BDV34DRAFT_205141"/>
<feature type="region of interest" description="Disordered" evidence="1">
    <location>
        <begin position="1"/>
        <end position="92"/>
    </location>
</feature>
<sequence>MQPSTSSIGCQRDPTLSPKRYKTPHTTRSRRTNHIKIQHNIQPSQAIHSSTTIKHASTPVPPSEYPIQPKRNPLDTPHALKLELPPPPNRRA</sequence>
<accession>A0A5N6D4V6</accession>
<keyword evidence="3" id="KW-1185">Reference proteome</keyword>
<proteinExistence type="predicted"/>
<reference evidence="2 3" key="1">
    <citation type="submission" date="2019-04" db="EMBL/GenBank/DDBJ databases">
        <title>Fungal friends and foes A comparative genomics study of 23 Aspergillus species from section Flavi.</title>
        <authorList>
            <consortium name="DOE Joint Genome Institute"/>
            <person name="Kjaerbolling I."/>
            <person name="Vesth T.C."/>
            <person name="Frisvad J.C."/>
            <person name="Nybo J.L."/>
            <person name="Theobald S."/>
            <person name="Kildgaard S."/>
            <person name="Petersen T.I."/>
            <person name="Kuo A."/>
            <person name="Sato A."/>
            <person name="Lyhne E.K."/>
            <person name="Kogle M.E."/>
            <person name="Wiebenga A."/>
            <person name="Kun R.S."/>
            <person name="Lubbers R.J."/>
            <person name="Makela M.R."/>
            <person name="Barry K."/>
            <person name="Chovatia M."/>
            <person name="Clum A."/>
            <person name="Daum C."/>
            <person name="Haridas S."/>
            <person name="He G."/>
            <person name="LaButti K."/>
            <person name="Lipzen A."/>
            <person name="Mondo S."/>
            <person name="Pangilinan J."/>
            <person name="Riley R."/>
            <person name="Salamov A."/>
            <person name="Simmons B.A."/>
            <person name="Magnuson J.K."/>
            <person name="Henrissat B."/>
            <person name="Mortensen U.H."/>
            <person name="Larsen T.O."/>
            <person name="De vries R.P."/>
            <person name="Grigoriev I.V."/>
            <person name="Machida M."/>
            <person name="Baker S.E."/>
            <person name="Andersen M.R."/>
        </authorList>
    </citation>
    <scope>NUCLEOTIDE SEQUENCE [LARGE SCALE GENOMIC DNA]</scope>
    <source>
        <strain evidence="2 3">CBS 117618</strain>
    </source>
</reference>
<evidence type="ECO:0000313" key="3">
    <source>
        <dbReference type="Proteomes" id="UP000326532"/>
    </source>
</evidence>